<organism evidence="2 3">
    <name type="scientific">Stenotrophomonas aracearum</name>
    <dbReference type="NCBI Taxonomy" id="3003272"/>
    <lineage>
        <taxon>Bacteria</taxon>
        <taxon>Pseudomonadati</taxon>
        <taxon>Pseudomonadota</taxon>
        <taxon>Gammaproteobacteria</taxon>
        <taxon>Lysobacterales</taxon>
        <taxon>Lysobacteraceae</taxon>
        <taxon>Stenotrophomonas</taxon>
    </lineage>
</organism>
<protein>
    <recommendedName>
        <fullName evidence="4">Transmembrane protein</fullName>
    </recommendedName>
</protein>
<keyword evidence="3" id="KW-1185">Reference proteome</keyword>
<evidence type="ECO:0000313" key="2">
    <source>
        <dbReference type="EMBL" id="WNH49597.1"/>
    </source>
</evidence>
<accession>A0ABY9YFX0</accession>
<keyword evidence="1" id="KW-1133">Transmembrane helix</keyword>
<name>A0ABY9YFX0_9GAMM</name>
<evidence type="ECO:0000256" key="1">
    <source>
        <dbReference type="SAM" id="Phobius"/>
    </source>
</evidence>
<feature type="transmembrane region" description="Helical" evidence="1">
    <location>
        <begin position="135"/>
        <end position="155"/>
    </location>
</feature>
<reference evidence="2 3" key="1">
    <citation type="submission" date="2022-12" db="EMBL/GenBank/DDBJ databases">
        <title>Two new species, Stenotrophomonas aracearum and Stenotrophomonas oahuensis, isolated from Anthurium (Araceae family) in Hawaii.</title>
        <authorList>
            <person name="Chunag S.C."/>
            <person name="Dobhal S."/>
            <person name="Alvarez A."/>
            <person name="Arif M."/>
        </authorList>
    </citation>
    <scope>NUCLEOTIDE SEQUENCE [LARGE SCALE GENOMIC DNA]</scope>
    <source>
        <strain evidence="2 3">A5588</strain>
    </source>
</reference>
<dbReference type="EMBL" id="CP115543">
    <property type="protein sequence ID" value="WNH49597.1"/>
    <property type="molecule type" value="Genomic_DNA"/>
</dbReference>
<evidence type="ECO:0008006" key="4">
    <source>
        <dbReference type="Google" id="ProtNLM"/>
    </source>
</evidence>
<dbReference type="RefSeq" id="WP_311183944.1">
    <property type="nucleotide sequence ID" value="NZ_CP115543.1"/>
</dbReference>
<evidence type="ECO:0000313" key="3">
    <source>
        <dbReference type="Proteomes" id="UP001305421"/>
    </source>
</evidence>
<sequence length="167" mass="17885">MWTPSSQGVAYAAYLGWLGFGLADFTIHRRAALPQTSGVRESALHGVQIFFVGIGVLVWAVFESSWAVAALLGGLAVLHATAAFADTKVADATRHVAPVEQHVHSVLDIAPWGFAAFTAFTADPTWALTWDSKPISVWAALILPPVPLVLMPWVAEFRAALLASRLP</sequence>
<feature type="transmembrane region" description="Helical" evidence="1">
    <location>
        <begin position="68"/>
        <end position="85"/>
    </location>
</feature>
<feature type="transmembrane region" description="Helical" evidence="1">
    <location>
        <begin position="12"/>
        <end position="31"/>
    </location>
</feature>
<dbReference type="Proteomes" id="UP001305421">
    <property type="component" value="Chromosome"/>
</dbReference>
<keyword evidence="1" id="KW-0812">Transmembrane</keyword>
<gene>
    <name evidence="2" type="ORF">PDM28_04575</name>
</gene>
<proteinExistence type="predicted"/>
<keyword evidence="1" id="KW-0472">Membrane</keyword>
<feature type="transmembrane region" description="Helical" evidence="1">
    <location>
        <begin position="43"/>
        <end position="62"/>
    </location>
</feature>